<comment type="caution">
    <text evidence="1">The sequence shown here is derived from an EMBL/GenBank/DDBJ whole genome shotgun (WGS) entry which is preliminary data.</text>
</comment>
<protein>
    <submittedName>
        <fullName evidence="1">Uncharacterized protein</fullName>
    </submittedName>
</protein>
<dbReference type="Proteomes" id="UP000648182">
    <property type="component" value="Unassembled WGS sequence"/>
</dbReference>
<keyword evidence="2" id="KW-1185">Reference proteome</keyword>
<evidence type="ECO:0000313" key="2">
    <source>
        <dbReference type="Proteomes" id="UP000648182"/>
    </source>
</evidence>
<dbReference type="EMBL" id="JACSPV010000007">
    <property type="protein sequence ID" value="MBD8004541.1"/>
    <property type="molecule type" value="Genomic_DNA"/>
</dbReference>
<sequence length="45" mass="5401">MVTVEEIKNAIAKHKLELPRYQKLYNYYIGKHSILDRKLPDETKL</sequence>
<name>A0ABR8VIX4_9BACI</name>
<proteinExistence type="predicted"/>
<reference evidence="1 2" key="1">
    <citation type="submission" date="2020-08" db="EMBL/GenBank/DDBJ databases">
        <title>A Genomic Blueprint of the Chicken Gut Microbiome.</title>
        <authorList>
            <person name="Gilroy R."/>
            <person name="Ravi A."/>
            <person name="Getino M."/>
            <person name="Pursley I."/>
            <person name="Horton D.L."/>
            <person name="Alikhan N.-F."/>
            <person name="Baker D."/>
            <person name="Gharbi K."/>
            <person name="Hall N."/>
            <person name="Watson M."/>
            <person name="Adriaenssens E.M."/>
            <person name="Foster-Nyarko E."/>
            <person name="Jarju S."/>
            <person name="Secka A."/>
            <person name="Antonio M."/>
            <person name="Oren A."/>
            <person name="Chaudhuri R."/>
            <person name="La Ragione R.M."/>
            <person name="Hildebrand F."/>
            <person name="Pallen M.J."/>
        </authorList>
    </citation>
    <scope>NUCLEOTIDE SEQUENCE [LARGE SCALE GENOMIC DNA]</scope>
    <source>
        <strain evidence="1 2">Sa1BUA2</strain>
    </source>
</reference>
<accession>A0ABR8VIX4</accession>
<gene>
    <name evidence="1" type="ORF">H9631_05550</name>
</gene>
<organism evidence="1 2">
    <name type="scientific">Bacillus norwichensis</name>
    <dbReference type="NCBI Taxonomy" id="2762217"/>
    <lineage>
        <taxon>Bacteria</taxon>
        <taxon>Bacillati</taxon>
        <taxon>Bacillota</taxon>
        <taxon>Bacilli</taxon>
        <taxon>Bacillales</taxon>
        <taxon>Bacillaceae</taxon>
        <taxon>Bacillus</taxon>
    </lineage>
</organism>
<dbReference type="RefSeq" id="WP_191810763.1">
    <property type="nucleotide sequence ID" value="NZ_JACSPV010000007.1"/>
</dbReference>
<evidence type="ECO:0000313" key="1">
    <source>
        <dbReference type="EMBL" id="MBD8004541.1"/>
    </source>
</evidence>